<feature type="binding site" evidence="13">
    <location>
        <position position="109"/>
    </location>
    <ligand>
        <name>Mg(2+)</name>
        <dbReference type="ChEBI" id="CHEBI:18420"/>
    </ligand>
</feature>
<dbReference type="InterPro" id="IPR011856">
    <property type="entry name" value="tRNA_endonuc-like_dom_sf"/>
</dbReference>
<evidence type="ECO:0000256" key="12">
    <source>
        <dbReference type="ARBA" id="ARBA00029523"/>
    </source>
</evidence>
<dbReference type="GO" id="GO:0008821">
    <property type="term" value="F:crossover junction DNA endonuclease activity"/>
    <property type="evidence" value="ECO:0007669"/>
    <property type="project" value="UniProtKB-EC"/>
</dbReference>
<sequence>MNLLINYPTKKISQNRKVNNLANKGMALEEMINRSNEYYKENDIAFITKRPTPIKVLKTDGNYKITDAVFLSASTLDYVGVFQGHYLDFEAKETSSKIGFPLSNLAQHQLESIELVIKHKGYSFVLVYLKAFEEIYLLDGNFILKAAQSNQKMIPIQDIRTHGIQVKQGYSILLDYIKAVRIAYFEK</sequence>
<keyword evidence="10 13" id="KW-0234">DNA repair</keyword>
<dbReference type="CDD" id="cd22354">
    <property type="entry name" value="RecU-like"/>
    <property type="match status" value="1"/>
</dbReference>
<organism evidence="14 15">
    <name type="scientific">Candidatus Caccosoma faecigallinarum</name>
    <dbReference type="NCBI Taxonomy" id="2840720"/>
    <lineage>
        <taxon>Bacteria</taxon>
        <taxon>Bacillati</taxon>
        <taxon>Bacillota</taxon>
        <taxon>Bacillota incertae sedis</taxon>
        <taxon>Candidatus Caccosoma</taxon>
    </lineage>
</organism>
<evidence type="ECO:0000313" key="14">
    <source>
        <dbReference type="EMBL" id="HIT17544.1"/>
    </source>
</evidence>
<dbReference type="EMBL" id="DVKI01000129">
    <property type="protein sequence ID" value="HIT17544.1"/>
    <property type="molecule type" value="Genomic_DNA"/>
</dbReference>
<evidence type="ECO:0000256" key="8">
    <source>
        <dbReference type="ARBA" id="ARBA00022842"/>
    </source>
</evidence>
<feature type="site" description="Transition state stabilizer" evidence="13">
    <location>
        <position position="92"/>
    </location>
</feature>
<evidence type="ECO:0000256" key="3">
    <source>
        <dbReference type="ARBA" id="ARBA00022722"/>
    </source>
</evidence>
<keyword evidence="9 13" id="KW-0233">DNA recombination</keyword>
<evidence type="ECO:0000256" key="5">
    <source>
        <dbReference type="ARBA" id="ARBA00022759"/>
    </source>
</evidence>
<comment type="function">
    <text evidence="13">Endonuclease that resolves Holliday junction intermediates in genetic recombination. Cleaves mobile four-strand junctions by introducing symmetrical nicks in paired strands. Promotes annealing of linear ssDNA with homologous dsDNA. Required for DNA repair, homologous recombination and chromosome segregation.</text>
</comment>
<comment type="catalytic activity">
    <reaction evidence="13">
        <text>Endonucleolytic cleavage at a junction such as a reciprocal single-stranded crossover between two homologous DNA duplexes (Holliday junction).</text>
        <dbReference type="EC" id="3.1.21.10"/>
    </reaction>
</comment>
<feature type="binding site" evidence="13">
    <location>
        <position position="75"/>
    </location>
    <ligand>
        <name>Mg(2+)</name>
        <dbReference type="ChEBI" id="CHEBI:18420"/>
    </ligand>
</feature>
<comment type="subcellular location">
    <subcellularLocation>
        <location evidence="1 13">Cytoplasm</location>
    </subcellularLocation>
</comment>
<dbReference type="GO" id="GO:0006310">
    <property type="term" value="P:DNA recombination"/>
    <property type="evidence" value="ECO:0007669"/>
    <property type="project" value="UniProtKB-UniRule"/>
</dbReference>
<keyword evidence="2 13" id="KW-0963">Cytoplasm</keyword>
<reference evidence="14" key="1">
    <citation type="submission" date="2020-10" db="EMBL/GenBank/DDBJ databases">
        <authorList>
            <person name="Gilroy R."/>
        </authorList>
    </citation>
    <scope>NUCLEOTIDE SEQUENCE</scope>
    <source>
        <strain evidence="14">14508</strain>
    </source>
</reference>
<dbReference type="GO" id="GO:0003676">
    <property type="term" value="F:nucleic acid binding"/>
    <property type="evidence" value="ECO:0007669"/>
    <property type="project" value="InterPro"/>
</dbReference>
<dbReference type="SUPFAM" id="SSF52980">
    <property type="entry name" value="Restriction endonuclease-like"/>
    <property type="match status" value="1"/>
</dbReference>
<evidence type="ECO:0000256" key="7">
    <source>
        <dbReference type="ARBA" id="ARBA00022801"/>
    </source>
</evidence>
<evidence type="ECO:0000313" key="15">
    <source>
        <dbReference type="Proteomes" id="UP000886893"/>
    </source>
</evidence>
<comment type="cofactor">
    <cofactor evidence="13">
        <name>Mg(2+)</name>
        <dbReference type="ChEBI" id="CHEBI:18420"/>
    </cofactor>
    <text evidence="13">Binds 1 Mg(2+) ion per subunit.</text>
</comment>
<reference evidence="14" key="2">
    <citation type="journal article" date="2021" name="PeerJ">
        <title>Extensive microbial diversity within the chicken gut microbiome revealed by metagenomics and culture.</title>
        <authorList>
            <person name="Gilroy R."/>
            <person name="Ravi A."/>
            <person name="Getino M."/>
            <person name="Pursley I."/>
            <person name="Horton D.L."/>
            <person name="Alikhan N.F."/>
            <person name="Baker D."/>
            <person name="Gharbi K."/>
            <person name="Hall N."/>
            <person name="Watson M."/>
            <person name="Adriaenssens E.M."/>
            <person name="Foster-Nyarko E."/>
            <person name="Jarju S."/>
            <person name="Secka A."/>
            <person name="Antonio M."/>
            <person name="Oren A."/>
            <person name="Chaudhuri R.R."/>
            <person name="La Ragione R."/>
            <person name="Hildebrand F."/>
            <person name="Pallen M.J."/>
        </authorList>
    </citation>
    <scope>NUCLEOTIDE SEQUENCE</scope>
    <source>
        <strain evidence="14">14508</strain>
    </source>
</reference>
<keyword evidence="7 13" id="KW-0378">Hydrolase</keyword>
<accession>A0A9D1KAB2</accession>
<dbReference type="Pfam" id="PF03838">
    <property type="entry name" value="RecU"/>
    <property type="match status" value="1"/>
</dbReference>
<evidence type="ECO:0000256" key="9">
    <source>
        <dbReference type="ARBA" id="ARBA00023172"/>
    </source>
</evidence>
<dbReference type="GO" id="GO:0005737">
    <property type="term" value="C:cytoplasm"/>
    <property type="evidence" value="ECO:0007669"/>
    <property type="project" value="UniProtKB-SubCell"/>
</dbReference>
<keyword evidence="4 13" id="KW-0479">Metal-binding</keyword>
<dbReference type="Gene3D" id="3.40.1350.10">
    <property type="match status" value="1"/>
</dbReference>
<evidence type="ECO:0000256" key="11">
    <source>
        <dbReference type="ARBA" id="ARBA00023447"/>
    </source>
</evidence>
<comment type="caution">
    <text evidence="14">The sequence shown here is derived from an EMBL/GenBank/DDBJ whole genome shotgun (WGS) entry which is preliminary data.</text>
</comment>
<dbReference type="InterPro" id="IPR004612">
    <property type="entry name" value="Resolv_RecU"/>
</dbReference>
<feature type="binding site" evidence="13">
    <location>
        <position position="77"/>
    </location>
    <ligand>
        <name>Mg(2+)</name>
        <dbReference type="ChEBI" id="CHEBI:18420"/>
    </ligand>
</feature>
<gene>
    <name evidence="13" type="primary">recU</name>
    <name evidence="14" type="ORF">IAD04_04115</name>
</gene>
<comment type="similarity">
    <text evidence="11 13">Belongs to the RecU family.</text>
</comment>
<evidence type="ECO:0000256" key="6">
    <source>
        <dbReference type="ARBA" id="ARBA00022763"/>
    </source>
</evidence>
<evidence type="ECO:0000256" key="10">
    <source>
        <dbReference type="ARBA" id="ARBA00023204"/>
    </source>
</evidence>
<protein>
    <recommendedName>
        <fullName evidence="12 13">Holliday junction resolvase RecU</fullName>
        <ecNumber evidence="13">3.1.21.10</ecNumber>
    </recommendedName>
    <alternativeName>
        <fullName evidence="13">Recombination protein U homolog</fullName>
    </alternativeName>
</protein>
<evidence type="ECO:0000256" key="13">
    <source>
        <dbReference type="HAMAP-Rule" id="MF_00130"/>
    </source>
</evidence>
<dbReference type="EC" id="3.1.21.10" evidence="13"/>
<keyword evidence="8 13" id="KW-0460">Magnesium</keyword>
<keyword evidence="6 13" id="KW-0227">DNA damage</keyword>
<keyword evidence="5 13" id="KW-0255">Endonuclease</keyword>
<dbReference type="Proteomes" id="UP000886893">
    <property type="component" value="Unassembled WGS sequence"/>
</dbReference>
<evidence type="ECO:0000256" key="4">
    <source>
        <dbReference type="ARBA" id="ARBA00022723"/>
    </source>
</evidence>
<dbReference type="AlphaFoldDB" id="A0A9D1KAB2"/>
<evidence type="ECO:0000256" key="1">
    <source>
        <dbReference type="ARBA" id="ARBA00004496"/>
    </source>
</evidence>
<name>A0A9D1KAB2_9FIRM</name>
<dbReference type="PIRSF" id="PIRSF037785">
    <property type="entry name" value="RecU"/>
    <property type="match status" value="1"/>
</dbReference>
<dbReference type="GO" id="GO:0006281">
    <property type="term" value="P:DNA repair"/>
    <property type="evidence" value="ECO:0007669"/>
    <property type="project" value="UniProtKB-UniRule"/>
</dbReference>
<dbReference type="GO" id="GO:0000287">
    <property type="term" value="F:magnesium ion binding"/>
    <property type="evidence" value="ECO:0007669"/>
    <property type="project" value="UniProtKB-UniRule"/>
</dbReference>
<feature type="binding site" evidence="13">
    <location>
        <position position="90"/>
    </location>
    <ligand>
        <name>Mg(2+)</name>
        <dbReference type="ChEBI" id="CHEBI:18420"/>
    </ligand>
</feature>
<keyword evidence="3 13" id="KW-0540">Nuclease</keyword>
<dbReference type="GO" id="GO:0007059">
    <property type="term" value="P:chromosome segregation"/>
    <property type="evidence" value="ECO:0007669"/>
    <property type="project" value="UniProtKB-UniRule"/>
</dbReference>
<evidence type="ECO:0000256" key="2">
    <source>
        <dbReference type="ARBA" id="ARBA00022490"/>
    </source>
</evidence>
<dbReference type="HAMAP" id="MF_00130">
    <property type="entry name" value="RecU"/>
    <property type="match status" value="1"/>
</dbReference>
<proteinExistence type="inferred from homology"/>
<dbReference type="InterPro" id="IPR011335">
    <property type="entry name" value="Restrct_endonuc-II-like"/>
</dbReference>